<keyword evidence="2" id="KW-0378">Hydrolase</keyword>
<feature type="domain" description="AB hydrolase-1" evidence="1">
    <location>
        <begin position="24"/>
        <end position="250"/>
    </location>
</feature>
<evidence type="ECO:0000259" key="1">
    <source>
        <dbReference type="Pfam" id="PF00561"/>
    </source>
</evidence>
<dbReference type="RefSeq" id="WP_163177117.1">
    <property type="nucleotide sequence ID" value="NZ_JAAIWM010000001.1"/>
</dbReference>
<comment type="caution">
    <text evidence="2">The sequence shown here is derived from an EMBL/GenBank/DDBJ whole genome shotgun (WGS) entry which is preliminary data.</text>
</comment>
<dbReference type="Gene3D" id="3.40.50.1820">
    <property type="entry name" value="alpha/beta hydrolase"/>
    <property type="match status" value="1"/>
</dbReference>
<dbReference type="Pfam" id="PF00561">
    <property type="entry name" value="Abhydrolase_1"/>
    <property type="match status" value="1"/>
</dbReference>
<dbReference type="GO" id="GO:0016787">
    <property type="term" value="F:hydrolase activity"/>
    <property type="evidence" value="ECO:0007669"/>
    <property type="project" value="UniProtKB-KW"/>
</dbReference>
<dbReference type="EMBL" id="JAAIWM010000001">
    <property type="protein sequence ID" value="NEY70477.1"/>
    <property type="molecule type" value="Genomic_DNA"/>
</dbReference>
<dbReference type="InterPro" id="IPR000073">
    <property type="entry name" value="AB_hydrolase_1"/>
</dbReference>
<organism evidence="2 3">
    <name type="scientific">Bacillus mesophilus</name>
    <dbReference type="NCBI Taxonomy" id="1808955"/>
    <lineage>
        <taxon>Bacteria</taxon>
        <taxon>Bacillati</taxon>
        <taxon>Bacillota</taxon>
        <taxon>Bacilli</taxon>
        <taxon>Bacillales</taxon>
        <taxon>Bacillaceae</taxon>
        <taxon>Bacillus</taxon>
    </lineage>
</organism>
<evidence type="ECO:0000313" key="2">
    <source>
        <dbReference type="EMBL" id="NEY70477.1"/>
    </source>
</evidence>
<proteinExistence type="predicted"/>
<gene>
    <name evidence="2" type="ORF">G4D63_01865</name>
</gene>
<protein>
    <submittedName>
        <fullName evidence="2">Alpha/beta hydrolase</fullName>
    </submittedName>
</protein>
<sequence length="269" mass="29470">MLQRQKVKINNVTVSYIDEGSGSTIVLIHGFCGSPAYWEKIIPDLSKTHRIIVPALRGHGMSSAINDPYSIEDMATDLKNLLDELQIQEVTLLGHSLGGYVTLAFAEKYPEFLSGFGLIHSTAFPDSEEAKQGRQNNIDLISENGIEPLITSLVPKLFSPTNEKEMGDEVRVVTEIGLNTSVTGAKGALRAMQERPDRNAVLKGATCPILLVAGKQDQLIPVEKVFSVQSPFTQQVLMEEVGHLGMIEDPKTLTNIIRDFVQGKVLSNN</sequence>
<dbReference type="PRINTS" id="PR00111">
    <property type="entry name" value="ABHYDROLASE"/>
</dbReference>
<reference evidence="2 3" key="1">
    <citation type="submission" date="2020-02" db="EMBL/GenBank/DDBJ databases">
        <title>Bacillus aquiflavi sp. nov., isolated from yellow water of strong flavor Chinese baijiu in Yibin region of China.</title>
        <authorList>
            <person name="Xie J."/>
        </authorList>
    </citation>
    <scope>NUCLEOTIDE SEQUENCE [LARGE SCALE GENOMIC DNA]</scope>
    <source>
        <strain evidence="2 3">SA4</strain>
    </source>
</reference>
<dbReference type="AlphaFoldDB" id="A0A6M0Q2G1"/>
<name>A0A6M0Q2G1_9BACI</name>
<dbReference type="Proteomes" id="UP000481043">
    <property type="component" value="Unassembled WGS sequence"/>
</dbReference>
<dbReference type="PANTHER" id="PTHR43798">
    <property type="entry name" value="MONOACYLGLYCEROL LIPASE"/>
    <property type="match status" value="1"/>
</dbReference>
<accession>A0A6M0Q2G1</accession>
<evidence type="ECO:0000313" key="3">
    <source>
        <dbReference type="Proteomes" id="UP000481043"/>
    </source>
</evidence>
<keyword evidence="3" id="KW-1185">Reference proteome</keyword>
<dbReference type="SUPFAM" id="SSF53474">
    <property type="entry name" value="alpha/beta-Hydrolases"/>
    <property type="match status" value="1"/>
</dbReference>
<dbReference type="InterPro" id="IPR029058">
    <property type="entry name" value="AB_hydrolase_fold"/>
</dbReference>
<dbReference type="InterPro" id="IPR050266">
    <property type="entry name" value="AB_hydrolase_sf"/>
</dbReference>